<evidence type="ECO:0000256" key="1">
    <source>
        <dbReference type="SAM" id="Coils"/>
    </source>
</evidence>
<name>A0A840WFL7_9ACTN</name>
<proteinExistence type="predicted"/>
<dbReference type="EMBL" id="JACHDO010000001">
    <property type="protein sequence ID" value="MBB5495022.1"/>
    <property type="molecule type" value="Genomic_DNA"/>
</dbReference>
<gene>
    <name evidence="3" type="ORF">HNR07_006159</name>
</gene>
<dbReference type="Proteomes" id="UP000579647">
    <property type="component" value="Unassembled WGS sequence"/>
</dbReference>
<protein>
    <submittedName>
        <fullName evidence="3">Uncharacterized protein</fullName>
    </submittedName>
</protein>
<reference evidence="3 4" key="1">
    <citation type="submission" date="2020-08" db="EMBL/GenBank/DDBJ databases">
        <title>Sequencing the genomes of 1000 actinobacteria strains.</title>
        <authorList>
            <person name="Klenk H.-P."/>
        </authorList>
    </citation>
    <scope>NUCLEOTIDE SEQUENCE [LARGE SCALE GENOMIC DNA]</scope>
    <source>
        <strain evidence="3 4">DSM 44598</strain>
    </source>
</reference>
<comment type="caution">
    <text evidence="3">The sequence shown here is derived from an EMBL/GenBank/DDBJ whole genome shotgun (WGS) entry which is preliminary data.</text>
</comment>
<organism evidence="3 4">
    <name type="scientific">Nocardiopsis metallicus</name>
    <dbReference type="NCBI Taxonomy" id="179819"/>
    <lineage>
        <taxon>Bacteria</taxon>
        <taxon>Bacillati</taxon>
        <taxon>Actinomycetota</taxon>
        <taxon>Actinomycetes</taxon>
        <taxon>Streptosporangiales</taxon>
        <taxon>Nocardiopsidaceae</taxon>
        <taxon>Nocardiopsis</taxon>
    </lineage>
</organism>
<feature type="coiled-coil region" evidence="1">
    <location>
        <begin position="24"/>
        <end position="51"/>
    </location>
</feature>
<accession>A0A840WFL7</accession>
<keyword evidence="2" id="KW-0472">Membrane</keyword>
<evidence type="ECO:0000313" key="3">
    <source>
        <dbReference type="EMBL" id="MBB5495022.1"/>
    </source>
</evidence>
<evidence type="ECO:0000313" key="4">
    <source>
        <dbReference type="Proteomes" id="UP000579647"/>
    </source>
</evidence>
<sequence length="83" mass="9100">MTSPAPEHNPFSSVVTARDVYDATRETQADVRNALTRLTALEREHAEFRHRLTALERWRYALPITGISAALAALGAVLTALIG</sequence>
<keyword evidence="2" id="KW-0812">Transmembrane</keyword>
<feature type="transmembrane region" description="Helical" evidence="2">
    <location>
        <begin position="60"/>
        <end position="82"/>
    </location>
</feature>
<keyword evidence="1" id="KW-0175">Coiled coil</keyword>
<dbReference type="AlphaFoldDB" id="A0A840WFL7"/>
<dbReference type="RefSeq" id="WP_017583105.1">
    <property type="nucleotide sequence ID" value="NZ_BAAAKM010000049.1"/>
</dbReference>
<keyword evidence="4" id="KW-1185">Reference proteome</keyword>
<evidence type="ECO:0000256" key="2">
    <source>
        <dbReference type="SAM" id="Phobius"/>
    </source>
</evidence>
<keyword evidence="2" id="KW-1133">Transmembrane helix</keyword>